<name>A0A0C3F0F2_PILCF</name>
<evidence type="ECO:0000313" key="2">
    <source>
        <dbReference type="Proteomes" id="UP000054166"/>
    </source>
</evidence>
<dbReference type="Proteomes" id="UP000054166">
    <property type="component" value="Unassembled WGS sequence"/>
</dbReference>
<sequence>MGVPLLPAPSPTLTYLLALFFQAPLPLPGPSHPPALACSPYPPFRFFDTLYGCSPATSTIPHHNTSIDIVFHRFLSPA</sequence>
<proteinExistence type="predicted"/>
<accession>A0A0C3F0F2</accession>
<dbReference type="HOGENOM" id="CLU_2622883_0_0_1"/>
<dbReference type="AlphaFoldDB" id="A0A0C3F0F2"/>
<evidence type="ECO:0000313" key="1">
    <source>
        <dbReference type="EMBL" id="KIM78270.1"/>
    </source>
</evidence>
<dbReference type="InParanoid" id="A0A0C3F0F2"/>
<protein>
    <submittedName>
        <fullName evidence="1">Uncharacterized protein</fullName>
    </submittedName>
</protein>
<organism evidence="1 2">
    <name type="scientific">Piloderma croceum (strain F 1598)</name>
    <dbReference type="NCBI Taxonomy" id="765440"/>
    <lineage>
        <taxon>Eukaryota</taxon>
        <taxon>Fungi</taxon>
        <taxon>Dikarya</taxon>
        <taxon>Basidiomycota</taxon>
        <taxon>Agaricomycotina</taxon>
        <taxon>Agaricomycetes</taxon>
        <taxon>Agaricomycetidae</taxon>
        <taxon>Atheliales</taxon>
        <taxon>Atheliaceae</taxon>
        <taxon>Piloderma</taxon>
    </lineage>
</organism>
<reference evidence="1 2" key="1">
    <citation type="submission" date="2014-04" db="EMBL/GenBank/DDBJ databases">
        <authorList>
            <consortium name="DOE Joint Genome Institute"/>
            <person name="Kuo A."/>
            <person name="Tarkka M."/>
            <person name="Buscot F."/>
            <person name="Kohler A."/>
            <person name="Nagy L.G."/>
            <person name="Floudas D."/>
            <person name="Copeland A."/>
            <person name="Barry K.W."/>
            <person name="Cichocki N."/>
            <person name="Veneault-Fourrey C."/>
            <person name="LaButti K."/>
            <person name="Lindquist E.A."/>
            <person name="Lipzen A."/>
            <person name="Lundell T."/>
            <person name="Morin E."/>
            <person name="Murat C."/>
            <person name="Sun H."/>
            <person name="Tunlid A."/>
            <person name="Henrissat B."/>
            <person name="Grigoriev I.V."/>
            <person name="Hibbett D.S."/>
            <person name="Martin F."/>
            <person name="Nordberg H.P."/>
            <person name="Cantor M.N."/>
            <person name="Hua S.X."/>
        </authorList>
    </citation>
    <scope>NUCLEOTIDE SEQUENCE [LARGE SCALE GENOMIC DNA]</scope>
    <source>
        <strain evidence="1 2">F 1598</strain>
    </source>
</reference>
<gene>
    <name evidence="1" type="ORF">PILCRDRAFT_824482</name>
</gene>
<keyword evidence="2" id="KW-1185">Reference proteome</keyword>
<dbReference type="EMBL" id="KN833017">
    <property type="protein sequence ID" value="KIM78270.1"/>
    <property type="molecule type" value="Genomic_DNA"/>
</dbReference>
<reference evidence="2" key="2">
    <citation type="submission" date="2015-01" db="EMBL/GenBank/DDBJ databases">
        <title>Evolutionary Origins and Diversification of the Mycorrhizal Mutualists.</title>
        <authorList>
            <consortium name="DOE Joint Genome Institute"/>
            <consortium name="Mycorrhizal Genomics Consortium"/>
            <person name="Kohler A."/>
            <person name="Kuo A."/>
            <person name="Nagy L.G."/>
            <person name="Floudas D."/>
            <person name="Copeland A."/>
            <person name="Barry K.W."/>
            <person name="Cichocki N."/>
            <person name="Veneault-Fourrey C."/>
            <person name="LaButti K."/>
            <person name="Lindquist E.A."/>
            <person name="Lipzen A."/>
            <person name="Lundell T."/>
            <person name="Morin E."/>
            <person name="Murat C."/>
            <person name="Riley R."/>
            <person name="Ohm R."/>
            <person name="Sun H."/>
            <person name="Tunlid A."/>
            <person name="Henrissat B."/>
            <person name="Grigoriev I.V."/>
            <person name="Hibbett D.S."/>
            <person name="Martin F."/>
        </authorList>
    </citation>
    <scope>NUCLEOTIDE SEQUENCE [LARGE SCALE GENOMIC DNA]</scope>
    <source>
        <strain evidence="2">F 1598</strain>
    </source>
</reference>